<sequence>MKYMKYSIFIIMWDLSGV</sequence>
<dbReference type="EMBL" id="GBXM01060429">
    <property type="protein sequence ID" value="JAH48148.1"/>
    <property type="molecule type" value="Transcribed_RNA"/>
</dbReference>
<evidence type="ECO:0000313" key="1">
    <source>
        <dbReference type="EMBL" id="JAH48148.1"/>
    </source>
</evidence>
<reference evidence="1" key="1">
    <citation type="submission" date="2014-11" db="EMBL/GenBank/DDBJ databases">
        <authorList>
            <person name="Amaro Gonzalez C."/>
        </authorList>
    </citation>
    <scope>NUCLEOTIDE SEQUENCE</scope>
</reference>
<accession>A0A0E9T633</accession>
<protein>
    <submittedName>
        <fullName evidence="1">Uncharacterized protein</fullName>
    </submittedName>
</protein>
<name>A0A0E9T633_ANGAN</name>
<proteinExistence type="predicted"/>
<dbReference type="AlphaFoldDB" id="A0A0E9T633"/>
<organism evidence="1">
    <name type="scientific">Anguilla anguilla</name>
    <name type="common">European freshwater eel</name>
    <name type="synonym">Muraena anguilla</name>
    <dbReference type="NCBI Taxonomy" id="7936"/>
    <lineage>
        <taxon>Eukaryota</taxon>
        <taxon>Metazoa</taxon>
        <taxon>Chordata</taxon>
        <taxon>Craniata</taxon>
        <taxon>Vertebrata</taxon>
        <taxon>Euteleostomi</taxon>
        <taxon>Actinopterygii</taxon>
        <taxon>Neopterygii</taxon>
        <taxon>Teleostei</taxon>
        <taxon>Anguilliformes</taxon>
        <taxon>Anguillidae</taxon>
        <taxon>Anguilla</taxon>
    </lineage>
</organism>
<reference evidence="1" key="2">
    <citation type="journal article" date="2015" name="Fish Shellfish Immunol.">
        <title>Early steps in the European eel (Anguilla anguilla)-Vibrio vulnificus interaction in the gills: Role of the RtxA13 toxin.</title>
        <authorList>
            <person name="Callol A."/>
            <person name="Pajuelo D."/>
            <person name="Ebbesson L."/>
            <person name="Teles M."/>
            <person name="MacKenzie S."/>
            <person name="Amaro C."/>
        </authorList>
    </citation>
    <scope>NUCLEOTIDE SEQUENCE</scope>
</reference>